<evidence type="ECO:0000256" key="1">
    <source>
        <dbReference type="SAM" id="SignalP"/>
    </source>
</evidence>
<protein>
    <recommendedName>
        <fullName evidence="4">Lipoprotein</fullName>
    </recommendedName>
</protein>
<evidence type="ECO:0000313" key="3">
    <source>
        <dbReference type="Proteomes" id="UP000184130"/>
    </source>
</evidence>
<evidence type="ECO:0008006" key="4">
    <source>
        <dbReference type="Google" id="ProtNLM"/>
    </source>
</evidence>
<proteinExistence type="predicted"/>
<sequence length="171" mass="19255">MMKRLTYLLLGVVMAACSSIDCPVQSTVATLYQVCDSTGTQMALSDTMTVVSARQDGTEATLIDGQDATLYNKGFGLKEFTLPISYKHPEDVLVFHFDNSNNKDLHVTDTVWIKKEDYPHFESVDCSAAFFHTITDVKFTRHYIDSIVIKNPSVTYDSQTVHFYLYPKSSN</sequence>
<reference evidence="2 3" key="1">
    <citation type="submission" date="2016-11" db="EMBL/GenBank/DDBJ databases">
        <authorList>
            <person name="Jaros S."/>
            <person name="Januszkiewicz K."/>
            <person name="Wedrychowicz H."/>
        </authorList>
    </citation>
    <scope>NUCLEOTIDE SEQUENCE [LARGE SCALE GENOMIC DNA]</scope>
    <source>
        <strain evidence="2 3">KHT3</strain>
    </source>
</reference>
<dbReference type="RefSeq" id="WP_254795193.1">
    <property type="nucleotide sequence ID" value="NZ_FRBD01000029.1"/>
</dbReference>
<dbReference type="PROSITE" id="PS51257">
    <property type="entry name" value="PROKAR_LIPOPROTEIN"/>
    <property type="match status" value="1"/>
</dbReference>
<feature type="chain" id="PRO_5012703302" description="Lipoprotein" evidence="1">
    <location>
        <begin position="16"/>
        <end position="171"/>
    </location>
</feature>
<name>A0A1M6YKS7_XYLRU</name>
<feature type="signal peptide" evidence="1">
    <location>
        <begin position="1"/>
        <end position="15"/>
    </location>
</feature>
<keyword evidence="1" id="KW-0732">Signal</keyword>
<dbReference type="Pfam" id="PF20050">
    <property type="entry name" value="DUF6452"/>
    <property type="match status" value="1"/>
</dbReference>
<dbReference type="InterPro" id="IPR045607">
    <property type="entry name" value="DUF6452"/>
</dbReference>
<accession>A0A1M6YKS7</accession>
<gene>
    <name evidence="2" type="ORF">SAMN05216463_12918</name>
</gene>
<dbReference type="EMBL" id="FRBD01000029">
    <property type="protein sequence ID" value="SHL18848.1"/>
    <property type="molecule type" value="Genomic_DNA"/>
</dbReference>
<dbReference type="Proteomes" id="UP000184130">
    <property type="component" value="Unassembled WGS sequence"/>
</dbReference>
<organism evidence="2 3">
    <name type="scientific">Xylanibacter ruminicola</name>
    <name type="common">Prevotella ruminicola</name>
    <dbReference type="NCBI Taxonomy" id="839"/>
    <lineage>
        <taxon>Bacteria</taxon>
        <taxon>Pseudomonadati</taxon>
        <taxon>Bacteroidota</taxon>
        <taxon>Bacteroidia</taxon>
        <taxon>Bacteroidales</taxon>
        <taxon>Prevotellaceae</taxon>
        <taxon>Xylanibacter</taxon>
    </lineage>
</organism>
<evidence type="ECO:0000313" key="2">
    <source>
        <dbReference type="EMBL" id="SHL18848.1"/>
    </source>
</evidence>
<dbReference type="AlphaFoldDB" id="A0A1M6YKS7"/>